<evidence type="ECO:0000256" key="15">
    <source>
        <dbReference type="ARBA" id="ARBA00048914"/>
    </source>
</evidence>
<feature type="domain" description="FAD-binding PCMH-type" evidence="17">
    <location>
        <begin position="18"/>
        <end position="191"/>
    </location>
</feature>
<dbReference type="EMBL" id="MFMM01000001">
    <property type="protein sequence ID" value="OGG85328.1"/>
    <property type="molecule type" value="Genomic_DNA"/>
</dbReference>
<evidence type="ECO:0000256" key="14">
    <source>
        <dbReference type="ARBA" id="ARBA00023316"/>
    </source>
</evidence>
<comment type="function">
    <text evidence="2 16">Cell wall formation.</text>
</comment>
<evidence type="ECO:0000259" key="17">
    <source>
        <dbReference type="PROSITE" id="PS51387"/>
    </source>
</evidence>
<dbReference type="GO" id="GO:0051301">
    <property type="term" value="P:cell division"/>
    <property type="evidence" value="ECO:0007669"/>
    <property type="project" value="UniProtKB-KW"/>
</dbReference>
<dbReference type="EC" id="1.3.1.98" evidence="16"/>
<keyword evidence="11 16" id="KW-0573">Peptidoglycan synthesis</keyword>
<comment type="cofactor">
    <cofactor evidence="1 16">
        <name>FAD</name>
        <dbReference type="ChEBI" id="CHEBI:57692"/>
    </cofactor>
</comment>
<evidence type="ECO:0000256" key="13">
    <source>
        <dbReference type="ARBA" id="ARBA00023306"/>
    </source>
</evidence>
<dbReference type="Proteomes" id="UP000177325">
    <property type="component" value="Unassembled WGS sequence"/>
</dbReference>
<keyword evidence="8 16" id="KW-0274">FAD</keyword>
<dbReference type="InterPro" id="IPR016169">
    <property type="entry name" value="FAD-bd_PCMH_sub2"/>
</dbReference>
<comment type="similarity">
    <text evidence="16">Belongs to the MurB family.</text>
</comment>
<dbReference type="NCBIfam" id="NF000755">
    <property type="entry name" value="PRK00046.1"/>
    <property type="match status" value="1"/>
</dbReference>
<dbReference type="GO" id="GO:0071555">
    <property type="term" value="P:cell wall organization"/>
    <property type="evidence" value="ECO:0007669"/>
    <property type="project" value="UniProtKB-KW"/>
</dbReference>
<evidence type="ECO:0000256" key="16">
    <source>
        <dbReference type="HAMAP-Rule" id="MF_00037"/>
    </source>
</evidence>
<dbReference type="NCBIfam" id="NF010478">
    <property type="entry name" value="PRK13903.1"/>
    <property type="match status" value="1"/>
</dbReference>
<evidence type="ECO:0000256" key="3">
    <source>
        <dbReference type="ARBA" id="ARBA00004496"/>
    </source>
</evidence>
<dbReference type="GO" id="GO:0008762">
    <property type="term" value="F:UDP-N-acetylmuramate dehydrogenase activity"/>
    <property type="evidence" value="ECO:0007669"/>
    <property type="project" value="UniProtKB-UniRule"/>
</dbReference>
<accession>A0A1F6FHI1</accession>
<dbReference type="PANTHER" id="PTHR21071">
    <property type="entry name" value="UDP-N-ACETYLENOLPYRUVOYLGLUCOSAMINE REDUCTASE"/>
    <property type="match status" value="1"/>
</dbReference>
<evidence type="ECO:0000256" key="1">
    <source>
        <dbReference type="ARBA" id="ARBA00001974"/>
    </source>
</evidence>
<evidence type="ECO:0000256" key="4">
    <source>
        <dbReference type="ARBA" id="ARBA00004752"/>
    </source>
</evidence>
<evidence type="ECO:0000256" key="9">
    <source>
        <dbReference type="ARBA" id="ARBA00022857"/>
    </source>
</evidence>
<dbReference type="InterPro" id="IPR003170">
    <property type="entry name" value="MurB"/>
</dbReference>
<dbReference type="InterPro" id="IPR006094">
    <property type="entry name" value="Oxid_FAD_bind_N"/>
</dbReference>
<dbReference type="AlphaFoldDB" id="A0A1F6FHI1"/>
<dbReference type="NCBIfam" id="TIGR00179">
    <property type="entry name" value="murB"/>
    <property type="match status" value="1"/>
</dbReference>
<keyword evidence="13 16" id="KW-0131">Cell cycle</keyword>
<evidence type="ECO:0000313" key="18">
    <source>
        <dbReference type="EMBL" id="OGG85328.1"/>
    </source>
</evidence>
<feature type="active site" description="Proton donor" evidence="16">
    <location>
        <position position="238"/>
    </location>
</feature>
<evidence type="ECO:0000256" key="5">
    <source>
        <dbReference type="ARBA" id="ARBA00022490"/>
    </source>
</evidence>
<dbReference type="InterPro" id="IPR011601">
    <property type="entry name" value="MurB_C"/>
</dbReference>
<dbReference type="GO" id="GO:0008360">
    <property type="term" value="P:regulation of cell shape"/>
    <property type="evidence" value="ECO:0007669"/>
    <property type="project" value="UniProtKB-KW"/>
</dbReference>
<keyword evidence="14 16" id="KW-0961">Cell wall biogenesis/degradation</keyword>
<dbReference type="HAMAP" id="MF_00037">
    <property type="entry name" value="MurB"/>
    <property type="match status" value="1"/>
</dbReference>
<evidence type="ECO:0000256" key="2">
    <source>
        <dbReference type="ARBA" id="ARBA00003921"/>
    </source>
</evidence>
<evidence type="ECO:0000313" key="19">
    <source>
        <dbReference type="Proteomes" id="UP000177325"/>
    </source>
</evidence>
<evidence type="ECO:0000256" key="12">
    <source>
        <dbReference type="ARBA" id="ARBA00023002"/>
    </source>
</evidence>
<keyword evidence="10 16" id="KW-0133">Cell shape</keyword>
<feature type="active site" evidence="16">
    <location>
        <position position="335"/>
    </location>
</feature>
<dbReference type="PROSITE" id="PS51387">
    <property type="entry name" value="FAD_PCMH"/>
    <property type="match status" value="1"/>
</dbReference>
<dbReference type="Pfam" id="PF02873">
    <property type="entry name" value="MurB_C"/>
    <property type="match status" value="1"/>
</dbReference>
<dbReference type="InterPro" id="IPR036635">
    <property type="entry name" value="MurB_C_sf"/>
</dbReference>
<dbReference type="GO" id="GO:0009252">
    <property type="term" value="P:peptidoglycan biosynthetic process"/>
    <property type="evidence" value="ECO:0007669"/>
    <property type="project" value="UniProtKB-UniRule"/>
</dbReference>
<evidence type="ECO:0000256" key="10">
    <source>
        <dbReference type="ARBA" id="ARBA00022960"/>
    </source>
</evidence>
<dbReference type="SUPFAM" id="SSF56176">
    <property type="entry name" value="FAD-binding/transporter-associated domain-like"/>
    <property type="match status" value="1"/>
</dbReference>
<evidence type="ECO:0000256" key="7">
    <source>
        <dbReference type="ARBA" id="ARBA00022630"/>
    </source>
</evidence>
<evidence type="ECO:0000256" key="6">
    <source>
        <dbReference type="ARBA" id="ARBA00022618"/>
    </source>
</evidence>
<evidence type="ECO:0000256" key="11">
    <source>
        <dbReference type="ARBA" id="ARBA00022984"/>
    </source>
</evidence>
<keyword evidence="7 16" id="KW-0285">Flavoprotein</keyword>
<keyword evidence="5 16" id="KW-0963">Cytoplasm</keyword>
<comment type="caution">
    <text evidence="18">The sequence shown here is derived from an EMBL/GenBank/DDBJ whole genome shotgun (WGS) entry which is preliminary data.</text>
</comment>
<dbReference type="STRING" id="1798525.A3G90_04740"/>
<dbReference type="GO" id="GO:0005829">
    <property type="term" value="C:cytosol"/>
    <property type="evidence" value="ECO:0007669"/>
    <property type="project" value="TreeGrafter"/>
</dbReference>
<dbReference type="GO" id="GO:0071949">
    <property type="term" value="F:FAD binding"/>
    <property type="evidence" value="ECO:0007669"/>
    <property type="project" value="InterPro"/>
</dbReference>
<comment type="subcellular location">
    <subcellularLocation>
        <location evidence="3 16">Cytoplasm</location>
    </subcellularLocation>
</comment>
<keyword evidence="9 16" id="KW-0521">NADP</keyword>
<gene>
    <name evidence="16" type="primary">murB</name>
    <name evidence="18" type="ORF">A3G90_04740</name>
</gene>
<dbReference type="PANTHER" id="PTHR21071:SF4">
    <property type="entry name" value="UDP-N-ACETYLENOLPYRUVOYLGLUCOSAMINE REDUCTASE"/>
    <property type="match status" value="1"/>
</dbReference>
<dbReference type="SUPFAM" id="SSF56194">
    <property type="entry name" value="Uridine diphospho-N-Acetylenolpyruvylglucosamine reductase, MurB, C-terminal domain"/>
    <property type="match status" value="1"/>
</dbReference>
<dbReference type="Gene3D" id="3.30.465.10">
    <property type="match status" value="1"/>
</dbReference>
<proteinExistence type="inferred from homology"/>
<sequence>MPIQIQENIQLANYTTLKTGGVARYFVTVTNQADLTEAVAFARSQKLPLLFLGGGSNMLIDDTGYNGVVVWCAIKGREYTEYEDGRVTLVCGAGEMLDEVVAESVAKGYWGLENLSAIPGTVGATPVQNVGAYGVEVAQLIAHVEVCNVVTGEVDVLNNDECEFAYRESFFKKENGKNYFITAVHFDLQKNLTPKIGYADLRDKFGDTTPRVEEVRQAIIAIRAAKFPDWTVLGTAGSFFKNPVVRRFEADALRLKYPELPQYEAGEGMVKISLGYVLDKICGLRGYKKGNVGLYEAQALVLVNYGGATTDEIKKFATHISDLVYVKTKIIISPEVRFIKNK</sequence>
<dbReference type="InterPro" id="IPR036318">
    <property type="entry name" value="FAD-bd_PCMH-like_sf"/>
</dbReference>
<dbReference type="InterPro" id="IPR016167">
    <property type="entry name" value="FAD-bd_PCMH_sub1"/>
</dbReference>
<reference evidence="18 19" key="1">
    <citation type="journal article" date="2016" name="Nat. Commun.">
        <title>Thousands of microbial genomes shed light on interconnected biogeochemical processes in an aquifer system.</title>
        <authorList>
            <person name="Anantharaman K."/>
            <person name="Brown C.T."/>
            <person name="Hug L.A."/>
            <person name="Sharon I."/>
            <person name="Castelle C.J."/>
            <person name="Probst A.J."/>
            <person name="Thomas B.C."/>
            <person name="Singh A."/>
            <person name="Wilkins M.J."/>
            <person name="Karaoz U."/>
            <person name="Brodie E.L."/>
            <person name="Williams K.H."/>
            <person name="Hubbard S.S."/>
            <person name="Banfield J.F."/>
        </authorList>
    </citation>
    <scope>NUCLEOTIDE SEQUENCE [LARGE SCALE GENOMIC DNA]</scope>
</reference>
<organism evidence="18 19">
    <name type="scientific">Candidatus Kaiserbacteria bacterium RIFCSPLOWO2_12_FULL_45_26</name>
    <dbReference type="NCBI Taxonomy" id="1798525"/>
    <lineage>
        <taxon>Bacteria</taxon>
        <taxon>Candidatus Kaiseribacteriota</taxon>
    </lineage>
</organism>
<feature type="active site" evidence="16">
    <location>
        <position position="167"/>
    </location>
</feature>
<protein>
    <recommendedName>
        <fullName evidence="16">UDP-N-acetylenolpyruvoylglucosamine reductase</fullName>
        <ecNumber evidence="16">1.3.1.98</ecNumber>
    </recommendedName>
    <alternativeName>
        <fullName evidence="16">UDP-N-acetylmuramate dehydrogenase</fullName>
    </alternativeName>
</protein>
<dbReference type="Gene3D" id="3.30.43.10">
    <property type="entry name" value="Uridine Diphospho-n-acetylenolpyruvylglucosamine Reductase, domain 2"/>
    <property type="match status" value="1"/>
</dbReference>
<dbReference type="Gene3D" id="3.90.78.10">
    <property type="entry name" value="UDP-N-acetylenolpyruvoylglucosamine reductase, C-terminal domain"/>
    <property type="match status" value="1"/>
</dbReference>
<comment type="catalytic activity">
    <reaction evidence="15 16">
        <text>UDP-N-acetyl-alpha-D-muramate + NADP(+) = UDP-N-acetyl-3-O-(1-carboxyvinyl)-alpha-D-glucosamine + NADPH + H(+)</text>
        <dbReference type="Rhea" id="RHEA:12248"/>
        <dbReference type="ChEBI" id="CHEBI:15378"/>
        <dbReference type="ChEBI" id="CHEBI:57783"/>
        <dbReference type="ChEBI" id="CHEBI:58349"/>
        <dbReference type="ChEBI" id="CHEBI:68483"/>
        <dbReference type="ChEBI" id="CHEBI:70757"/>
        <dbReference type="EC" id="1.3.1.98"/>
    </reaction>
</comment>
<dbReference type="UniPathway" id="UPA00219"/>
<name>A0A1F6FHI1_9BACT</name>
<keyword evidence="12 16" id="KW-0560">Oxidoreductase</keyword>
<dbReference type="InterPro" id="IPR016166">
    <property type="entry name" value="FAD-bd_PCMH"/>
</dbReference>
<keyword evidence="6 16" id="KW-0132">Cell division</keyword>
<comment type="pathway">
    <text evidence="4 16">Cell wall biogenesis; peptidoglycan biosynthesis.</text>
</comment>
<evidence type="ECO:0000256" key="8">
    <source>
        <dbReference type="ARBA" id="ARBA00022827"/>
    </source>
</evidence>
<dbReference type="Pfam" id="PF01565">
    <property type="entry name" value="FAD_binding_4"/>
    <property type="match status" value="1"/>
</dbReference>